<keyword evidence="5" id="KW-0227">DNA damage</keyword>
<dbReference type="Pfam" id="PF00005">
    <property type="entry name" value="ABC_tran"/>
    <property type="match status" value="1"/>
</dbReference>
<dbReference type="AlphaFoldDB" id="A0A1H6EWC6"/>
<reference evidence="15 16" key="1">
    <citation type="submission" date="2016-10" db="EMBL/GenBank/DDBJ databases">
        <authorList>
            <person name="de Groot N.N."/>
        </authorList>
    </citation>
    <scope>NUCLEOTIDE SEQUENCE [LARGE SCALE GENOMIC DNA]</scope>
    <source>
        <strain evidence="15 16">CGMCC 4.7037</strain>
    </source>
</reference>
<evidence type="ECO:0000256" key="11">
    <source>
        <dbReference type="ARBA" id="ARBA00038000"/>
    </source>
</evidence>
<dbReference type="RefSeq" id="WP_103962430.1">
    <property type="nucleotide sequence ID" value="NZ_FNVT01000020.1"/>
</dbReference>
<keyword evidence="2" id="KW-0963">Cytoplasm</keyword>
<keyword evidence="10" id="KW-0234">DNA repair</keyword>
<evidence type="ECO:0000256" key="8">
    <source>
        <dbReference type="ARBA" id="ARBA00022881"/>
    </source>
</evidence>
<dbReference type="GO" id="GO:0005524">
    <property type="term" value="F:ATP binding"/>
    <property type="evidence" value="ECO:0007669"/>
    <property type="project" value="UniProtKB-KW"/>
</dbReference>
<dbReference type="InterPro" id="IPR027417">
    <property type="entry name" value="P-loop_NTPase"/>
</dbReference>
<dbReference type="SMART" id="SM00382">
    <property type="entry name" value="AAA"/>
    <property type="match status" value="2"/>
</dbReference>
<name>A0A1H6EWC6_9ACTN</name>
<organism evidence="15 16">
    <name type="scientific">Nonomuraea solani</name>
    <dbReference type="NCBI Taxonomy" id="1144553"/>
    <lineage>
        <taxon>Bacteria</taxon>
        <taxon>Bacillati</taxon>
        <taxon>Actinomycetota</taxon>
        <taxon>Actinomycetes</taxon>
        <taxon>Streptosporangiales</taxon>
        <taxon>Streptosporangiaceae</taxon>
        <taxon>Nonomuraea</taxon>
    </lineage>
</organism>
<protein>
    <recommendedName>
        <fullName evidence="12">UvrABC system protein A</fullName>
    </recommendedName>
    <alternativeName>
        <fullName evidence="13">Excinuclease ABC subunit A</fullName>
    </alternativeName>
</protein>
<dbReference type="InterPro" id="IPR017871">
    <property type="entry name" value="ABC_transporter-like_CS"/>
</dbReference>
<evidence type="ECO:0000256" key="1">
    <source>
        <dbReference type="ARBA" id="ARBA00004496"/>
    </source>
</evidence>
<dbReference type="PANTHER" id="PTHR43152">
    <property type="entry name" value="UVRABC SYSTEM PROTEIN A"/>
    <property type="match status" value="1"/>
</dbReference>
<comment type="subcellular location">
    <subcellularLocation>
        <location evidence="1">Cytoplasm</location>
    </subcellularLocation>
</comment>
<dbReference type="PROSITE" id="PS00211">
    <property type="entry name" value="ABC_TRANSPORTER_1"/>
    <property type="match status" value="1"/>
</dbReference>
<comment type="similarity">
    <text evidence="11">Belongs to the ABC transporter superfamily. UvrA family.</text>
</comment>
<dbReference type="EMBL" id="FNVT01000020">
    <property type="protein sequence ID" value="SEH01326.1"/>
    <property type="molecule type" value="Genomic_DNA"/>
</dbReference>
<dbReference type="Gene3D" id="1.20.1580.10">
    <property type="entry name" value="ABC transporter ATPase like domain"/>
    <property type="match status" value="2"/>
</dbReference>
<dbReference type="OrthoDB" id="9809851at2"/>
<evidence type="ECO:0000256" key="6">
    <source>
        <dbReference type="ARBA" id="ARBA00022769"/>
    </source>
</evidence>
<dbReference type="PANTHER" id="PTHR43152:SF2">
    <property type="entry name" value="DRUG RESISTANCE ABC TRANSPORTER"/>
    <property type="match status" value="1"/>
</dbReference>
<evidence type="ECO:0000256" key="7">
    <source>
        <dbReference type="ARBA" id="ARBA00022840"/>
    </source>
</evidence>
<keyword evidence="7" id="KW-0067">ATP-binding</keyword>
<dbReference type="GO" id="GO:0006281">
    <property type="term" value="P:DNA repair"/>
    <property type="evidence" value="ECO:0007669"/>
    <property type="project" value="UniProtKB-KW"/>
</dbReference>
<evidence type="ECO:0000256" key="3">
    <source>
        <dbReference type="ARBA" id="ARBA00022737"/>
    </source>
</evidence>
<evidence type="ECO:0000256" key="9">
    <source>
        <dbReference type="ARBA" id="ARBA00023125"/>
    </source>
</evidence>
<keyword evidence="8" id="KW-0267">Excision nuclease</keyword>
<sequence length="785" mass="83986">MNPHVADSHGLIRVHGARENNLKDVSIEIPKRRLTVFTGVSGSGKSSLVFSTIAAESQRMINETYSTFVQGLMPTLARPEVDVLEGLTTAIIVDQQRMGADPRSTVGTATDTNALLRILFSRLGEPHIGSPQAFSFNIPTVRASGAITVERGNRKAEKATFTRIGGMCTGCEGRGTVSDLDLTQLYDDSKSLAEGAFTIPGWKSDNFWTVRVYAESGFVDANKPIRDFTKREMQDFLYKEPVKVKVDGVNLTYEGLIPKIQKSFLSKDREAMQPHIRAFVDRAVTFTTCPECDGTRISEAARSSKIGGINIADACSMQISDLAEWVRGLDEPSVAPLLGKLLHTLNSFVEIGLGYLSLDRPAGTLSGGESQRTKMIRHLGSSLTDVTYVFDEPTTGLHPHDIRQMNDLLLRLRDKGNTVLVVEHEPETIAIADHIVDLGPGAGTAGGTVCFEGTVEGLRTGGTITGRHFDDRTPIKETVRKPKGTLEIRGANRHNLQNVDVDIPLGVLCVVTGVAGSGKSSLLHGSIPASAGVVSVDQAPIRGSRRSNPATYTGLLEPIRKAFAKANGVKPALFSANSEGACPNCNGVGVIFTDLGMMAGVSTTCEECEGKRFDASVLDYHLGGRDISEVLAMSVTEAERFFGEGEARTPAAHAILERLADVGLGYLSLGQPLTTLSGGERQRLKLATQMAEKGGVYVLDEPTTGLHLADVEQLLGLLDRLVESGKSVIVIEHNQAVMAHADWIIDLGPGAGHDGGRIVFEGTPADLAADRSTLTGEHLAAYAGA</sequence>
<dbReference type="GO" id="GO:0004518">
    <property type="term" value="F:nuclease activity"/>
    <property type="evidence" value="ECO:0007669"/>
    <property type="project" value="UniProtKB-KW"/>
</dbReference>
<feature type="domain" description="ABC transporter" evidence="14">
    <location>
        <begin position="479"/>
        <end position="774"/>
    </location>
</feature>
<evidence type="ECO:0000259" key="14">
    <source>
        <dbReference type="PROSITE" id="PS50893"/>
    </source>
</evidence>
<dbReference type="Gene3D" id="3.40.50.300">
    <property type="entry name" value="P-loop containing nucleotide triphosphate hydrolases"/>
    <property type="match status" value="2"/>
</dbReference>
<keyword evidence="16" id="KW-1185">Reference proteome</keyword>
<dbReference type="PROSITE" id="PS50893">
    <property type="entry name" value="ABC_TRANSPORTER_2"/>
    <property type="match status" value="1"/>
</dbReference>
<dbReference type="Gene3D" id="1.10.8.280">
    <property type="entry name" value="ABC transporter ATPase domain-like"/>
    <property type="match status" value="1"/>
</dbReference>
<gene>
    <name evidence="15" type="ORF">SAMN05444920_12030</name>
</gene>
<evidence type="ECO:0000256" key="13">
    <source>
        <dbReference type="ARBA" id="ARBA00042156"/>
    </source>
</evidence>
<evidence type="ECO:0000313" key="15">
    <source>
        <dbReference type="EMBL" id="SEH01326.1"/>
    </source>
</evidence>
<dbReference type="GO" id="GO:0003677">
    <property type="term" value="F:DNA binding"/>
    <property type="evidence" value="ECO:0007669"/>
    <property type="project" value="UniProtKB-KW"/>
</dbReference>
<dbReference type="GO" id="GO:0005737">
    <property type="term" value="C:cytoplasm"/>
    <property type="evidence" value="ECO:0007669"/>
    <property type="project" value="UniProtKB-SubCell"/>
</dbReference>
<keyword evidence="3" id="KW-0677">Repeat</keyword>
<dbReference type="InterPro" id="IPR003593">
    <property type="entry name" value="AAA+_ATPase"/>
</dbReference>
<dbReference type="GO" id="GO:0016887">
    <property type="term" value="F:ATP hydrolysis activity"/>
    <property type="evidence" value="ECO:0007669"/>
    <property type="project" value="InterPro"/>
</dbReference>
<proteinExistence type="inferred from homology"/>
<dbReference type="InterPro" id="IPR003439">
    <property type="entry name" value="ABC_transporter-like_ATP-bd"/>
</dbReference>
<evidence type="ECO:0000256" key="5">
    <source>
        <dbReference type="ARBA" id="ARBA00022763"/>
    </source>
</evidence>
<evidence type="ECO:0000313" key="16">
    <source>
        <dbReference type="Proteomes" id="UP000236732"/>
    </source>
</evidence>
<dbReference type="Proteomes" id="UP000236732">
    <property type="component" value="Unassembled WGS sequence"/>
</dbReference>
<dbReference type="SUPFAM" id="SSF52540">
    <property type="entry name" value="P-loop containing nucleoside triphosphate hydrolases"/>
    <property type="match status" value="2"/>
</dbReference>
<keyword evidence="4" id="KW-0547">Nucleotide-binding</keyword>
<keyword evidence="9" id="KW-0238">DNA-binding</keyword>
<evidence type="ECO:0000256" key="4">
    <source>
        <dbReference type="ARBA" id="ARBA00022741"/>
    </source>
</evidence>
<keyword evidence="6" id="KW-0228">DNA excision</keyword>
<accession>A0A1H6EWC6</accession>
<evidence type="ECO:0000256" key="2">
    <source>
        <dbReference type="ARBA" id="ARBA00022490"/>
    </source>
</evidence>
<evidence type="ECO:0000256" key="10">
    <source>
        <dbReference type="ARBA" id="ARBA00023204"/>
    </source>
</evidence>
<evidence type="ECO:0000256" key="12">
    <source>
        <dbReference type="ARBA" id="ARBA00039316"/>
    </source>
</evidence>